<feature type="compositionally biased region" description="Basic and acidic residues" evidence="1">
    <location>
        <begin position="144"/>
        <end position="174"/>
    </location>
</feature>
<dbReference type="InterPro" id="IPR035445">
    <property type="entry name" value="GYF-like_dom_sf"/>
</dbReference>
<dbReference type="InterPro" id="IPR003169">
    <property type="entry name" value="GYF"/>
</dbReference>
<reference evidence="4 5" key="2">
    <citation type="submission" date="2024-07" db="EMBL/GenBank/DDBJ databases">
        <authorList>
            <person name="Akdeniz Z."/>
        </authorList>
    </citation>
    <scope>NUCLEOTIDE SEQUENCE [LARGE SCALE GENOMIC DNA]</scope>
</reference>
<feature type="domain" description="GYF" evidence="2">
    <location>
        <begin position="245"/>
        <end position="292"/>
    </location>
</feature>
<dbReference type="Pfam" id="PF02213">
    <property type="entry name" value="GYF"/>
    <property type="match status" value="1"/>
</dbReference>
<dbReference type="EMBL" id="CATOUU010000959">
    <property type="protein sequence ID" value="CAI9962682.1"/>
    <property type="molecule type" value="Genomic_DNA"/>
</dbReference>
<dbReference type="EMBL" id="CAXDID020000113">
    <property type="protein sequence ID" value="CAL6030008.1"/>
    <property type="molecule type" value="Genomic_DNA"/>
</dbReference>
<evidence type="ECO:0000313" key="5">
    <source>
        <dbReference type="Proteomes" id="UP001642409"/>
    </source>
</evidence>
<evidence type="ECO:0000256" key="1">
    <source>
        <dbReference type="SAM" id="MobiDB-lite"/>
    </source>
</evidence>
<feature type="compositionally biased region" description="Low complexity" evidence="1">
    <location>
        <begin position="128"/>
        <end position="143"/>
    </location>
</feature>
<feature type="region of interest" description="Disordered" evidence="1">
    <location>
        <begin position="1"/>
        <end position="53"/>
    </location>
</feature>
<proteinExistence type="predicted"/>
<comment type="caution">
    <text evidence="3">The sequence shown here is derived from an EMBL/GenBank/DDBJ whole genome shotgun (WGS) entry which is preliminary data.</text>
</comment>
<dbReference type="Gene3D" id="3.30.1490.40">
    <property type="match status" value="1"/>
</dbReference>
<dbReference type="Proteomes" id="UP001642409">
    <property type="component" value="Unassembled WGS sequence"/>
</dbReference>
<dbReference type="SUPFAM" id="SSF55277">
    <property type="entry name" value="GYF domain"/>
    <property type="match status" value="1"/>
</dbReference>
<reference evidence="3" key="1">
    <citation type="submission" date="2023-06" db="EMBL/GenBank/DDBJ databases">
        <authorList>
            <person name="Kurt Z."/>
        </authorList>
    </citation>
    <scope>NUCLEOTIDE SEQUENCE</scope>
</reference>
<dbReference type="PROSITE" id="PS50829">
    <property type="entry name" value="GYF"/>
    <property type="match status" value="1"/>
</dbReference>
<organism evidence="3">
    <name type="scientific">Hexamita inflata</name>
    <dbReference type="NCBI Taxonomy" id="28002"/>
    <lineage>
        <taxon>Eukaryota</taxon>
        <taxon>Metamonada</taxon>
        <taxon>Diplomonadida</taxon>
        <taxon>Hexamitidae</taxon>
        <taxon>Hexamitinae</taxon>
        <taxon>Hexamita</taxon>
    </lineage>
</organism>
<gene>
    <name evidence="4" type="ORF">HINF_LOCUS32885</name>
    <name evidence="3" type="ORF">HINF_LOCUS50327</name>
</gene>
<feature type="compositionally biased region" description="Polar residues" evidence="1">
    <location>
        <begin position="18"/>
        <end position="46"/>
    </location>
</feature>
<keyword evidence="5" id="KW-1185">Reference proteome</keyword>
<sequence length="414" mass="47889">MSDSESSSSSSFSEPEDTAQSSYMSKQTQNQAPKQTQNVQQESSTSDDAEFQKQMKQSITVFNEVKRCGFSNAIIQTGKGYCVQNGIVFTRPYTVPTEDKQTQKNENDEIEEEQNKINENQSEDQKETQIQQQSNQTIQSQKETNQKETDVEKFETKTKEKDDFALEESESVKEEQEEESESIQISDDKSNQEEEKKRLEADKQQEQVEQYQSPKSKSNHTGQTQMNEQLIKKQPAQTEQNRSQKSAWFYIDNNKIRRGPFTSAQMNTWNMKQKLPLGLKIQQGLGEFFTLKQEHTKMTSFFKDLDEIILVETQTQTDVFQYTQSELIKFEISTVNEVKNETVQRDLTKEQKSANAILNEIDKIAVLPGVKAQTHIYHYEDRAKTISIQTIKTILRTSSLITETFKPQELEYSL</sequence>
<evidence type="ECO:0000313" key="3">
    <source>
        <dbReference type="EMBL" id="CAI9962682.1"/>
    </source>
</evidence>
<accession>A0AA86US30</accession>
<feature type="compositionally biased region" description="Low complexity" evidence="1">
    <location>
        <begin position="1"/>
        <end position="13"/>
    </location>
</feature>
<feature type="compositionally biased region" description="Basic and acidic residues" evidence="1">
    <location>
        <begin position="98"/>
        <end position="107"/>
    </location>
</feature>
<protein>
    <submittedName>
        <fullName evidence="3">GYF domain</fullName>
    </submittedName>
    <submittedName>
        <fullName evidence="4">GYF_domain</fullName>
    </submittedName>
</protein>
<feature type="compositionally biased region" description="Basic and acidic residues" evidence="1">
    <location>
        <begin position="186"/>
        <end position="206"/>
    </location>
</feature>
<feature type="region of interest" description="Disordered" evidence="1">
    <location>
        <begin position="98"/>
        <end position="224"/>
    </location>
</feature>
<feature type="compositionally biased region" description="Polar residues" evidence="1">
    <location>
        <begin position="207"/>
        <end position="224"/>
    </location>
</feature>
<evidence type="ECO:0000313" key="4">
    <source>
        <dbReference type="EMBL" id="CAL6030008.1"/>
    </source>
</evidence>
<name>A0AA86US30_9EUKA</name>
<dbReference type="AlphaFoldDB" id="A0AA86US30"/>
<evidence type="ECO:0000259" key="2">
    <source>
        <dbReference type="PROSITE" id="PS50829"/>
    </source>
</evidence>